<accession>A0AAD9PMX1</accession>
<dbReference type="Pfam" id="PF00514">
    <property type="entry name" value="Arm"/>
    <property type="match status" value="1"/>
</dbReference>
<evidence type="ECO:0000313" key="2">
    <source>
        <dbReference type="EMBL" id="KAK2197496.1"/>
    </source>
</evidence>
<comment type="caution">
    <text evidence="2">The sequence shown here is derived from an EMBL/GenBank/DDBJ whole genome shotgun (WGS) entry which is preliminary data.</text>
</comment>
<name>A0AAD9PMX1_9APIC</name>
<protein>
    <submittedName>
        <fullName evidence="2">Bifunctional Armadillo-like helical/Armadillo-type fold/Armadillo</fullName>
    </submittedName>
</protein>
<gene>
    <name evidence="2" type="ORF">BdWA1_000496</name>
</gene>
<dbReference type="AlphaFoldDB" id="A0AAD9PMX1"/>
<sequence>MGNFICCHGRFKAYKLRLEAIESQIIDNITSYEAISDALGVEESACDIEAFHMAYDNEHIYKFVGLCSSNTPIEKPDKMLHPWAAPPTTIGALAVTQLAIYASAPDKPEYKDEIRNAGGIPILVELLHASEPDRMQAAVVALAFLSTGNEDNCHEMFECNAFPGLIKGMRATLDELRAACAQICRNIYQLDDNYRREFMRLGGIVGLVLLLDVDPQVQDDSYTTQYEAICHIEDFIMDGPEELPEFVTIVKASGALAKLMRLEKLGNEDLTAVAKGVTIRLMD</sequence>
<dbReference type="InterPro" id="IPR011989">
    <property type="entry name" value="ARM-like"/>
</dbReference>
<dbReference type="Gene3D" id="1.25.10.10">
    <property type="entry name" value="Leucine-rich Repeat Variant"/>
    <property type="match status" value="1"/>
</dbReference>
<evidence type="ECO:0000256" key="1">
    <source>
        <dbReference type="PROSITE-ProRule" id="PRU00259"/>
    </source>
</evidence>
<dbReference type="Proteomes" id="UP001214638">
    <property type="component" value="Unassembled WGS sequence"/>
</dbReference>
<dbReference type="EMBL" id="JALLKP010000001">
    <property type="protein sequence ID" value="KAK2197496.1"/>
    <property type="molecule type" value="Genomic_DNA"/>
</dbReference>
<dbReference type="SUPFAM" id="SSF48371">
    <property type="entry name" value="ARM repeat"/>
    <property type="match status" value="1"/>
</dbReference>
<dbReference type="PROSITE" id="PS50176">
    <property type="entry name" value="ARM_REPEAT"/>
    <property type="match status" value="1"/>
</dbReference>
<proteinExistence type="predicted"/>
<feature type="repeat" description="ARM" evidence="1">
    <location>
        <begin position="118"/>
        <end position="152"/>
    </location>
</feature>
<reference evidence="2" key="1">
    <citation type="journal article" date="2023" name="Nat. Microbiol.">
        <title>Babesia duncani multi-omics identifies virulence factors and drug targets.</title>
        <authorList>
            <person name="Singh P."/>
            <person name="Lonardi S."/>
            <person name="Liang Q."/>
            <person name="Vydyam P."/>
            <person name="Khabirova E."/>
            <person name="Fang T."/>
            <person name="Gihaz S."/>
            <person name="Thekkiniath J."/>
            <person name="Munshi M."/>
            <person name="Abel S."/>
            <person name="Ciampossin L."/>
            <person name="Batugedara G."/>
            <person name="Gupta M."/>
            <person name="Lu X.M."/>
            <person name="Lenz T."/>
            <person name="Chakravarty S."/>
            <person name="Cornillot E."/>
            <person name="Hu Y."/>
            <person name="Ma W."/>
            <person name="Gonzalez L.M."/>
            <person name="Sanchez S."/>
            <person name="Estrada K."/>
            <person name="Sanchez-Flores A."/>
            <person name="Montero E."/>
            <person name="Harb O.S."/>
            <person name="Le Roch K.G."/>
            <person name="Mamoun C.B."/>
        </authorList>
    </citation>
    <scope>NUCLEOTIDE SEQUENCE</scope>
    <source>
        <strain evidence="2">WA1</strain>
    </source>
</reference>
<dbReference type="GeneID" id="94334794"/>
<dbReference type="InterPro" id="IPR016024">
    <property type="entry name" value="ARM-type_fold"/>
</dbReference>
<dbReference type="KEGG" id="bdw:94334794"/>
<evidence type="ECO:0000313" key="3">
    <source>
        <dbReference type="Proteomes" id="UP001214638"/>
    </source>
</evidence>
<dbReference type="RefSeq" id="XP_067804338.1">
    <property type="nucleotide sequence ID" value="XM_067945547.1"/>
</dbReference>
<organism evidence="2 3">
    <name type="scientific">Babesia duncani</name>
    <dbReference type="NCBI Taxonomy" id="323732"/>
    <lineage>
        <taxon>Eukaryota</taxon>
        <taxon>Sar</taxon>
        <taxon>Alveolata</taxon>
        <taxon>Apicomplexa</taxon>
        <taxon>Aconoidasida</taxon>
        <taxon>Piroplasmida</taxon>
        <taxon>Babesiidae</taxon>
        <taxon>Babesia</taxon>
    </lineage>
</organism>
<keyword evidence="3" id="KW-1185">Reference proteome</keyword>
<dbReference type="InterPro" id="IPR000225">
    <property type="entry name" value="Armadillo"/>
</dbReference>